<dbReference type="InterPro" id="IPR054542">
    <property type="entry name" value="Cys_met_metab_PP"/>
</dbReference>
<keyword evidence="6" id="KW-1185">Reference proteome</keyword>
<feature type="non-terminal residue" evidence="5">
    <location>
        <position position="1"/>
    </location>
</feature>
<dbReference type="EMBL" id="ASPP01021860">
    <property type="protein sequence ID" value="ETO11961.1"/>
    <property type="molecule type" value="Genomic_DNA"/>
</dbReference>
<proteinExistence type="inferred from homology"/>
<gene>
    <name evidence="5" type="ORF">RFI_25421</name>
</gene>
<dbReference type="PROSITE" id="PS00868">
    <property type="entry name" value="CYS_MET_METAB_PP"/>
    <property type="match status" value="1"/>
</dbReference>
<evidence type="ECO:0000256" key="2">
    <source>
        <dbReference type="ARBA" id="ARBA00022898"/>
    </source>
</evidence>
<name>X6ME88_RETFI</name>
<dbReference type="GO" id="GO:0005737">
    <property type="term" value="C:cytoplasm"/>
    <property type="evidence" value="ECO:0007669"/>
    <property type="project" value="TreeGrafter"/>
</dbReference>
<protein>
    <submittedName>
        <fullName evidence="5">Cystathionine gamma-synthase</fullName>
    </submittedName>
</protein>
<feature type="region of interest" description="Disordered" evidence="4">
    <location>
        <begin position="247"/>
        <end position="285"/>
    </location>
</feature>
<dbReference type="GO" id="GO:0019346">
    <property type="term" value="P:transsulfuration"/>
    <property type="evidence" value="ECO:0007669"/>
    <property type="project" value="InterPro"/>
</dbReference>
<evidence type="ECO:0000313" key="5">
    <source>
        <dbReference type="EMBL" id="ETO11961.1"/>
    </source>
</evidence>
<dbReference type="InterPro" id="IPR015422">
    <property type="entry name" value="PyrdxlP-dep_Trfase_small"/>
</dbReference>
<dbReference type="PANTHER" id="PTHR11808:SF35">
    <property type="entry name" value="CYSTATHIONINE GAMMA-SYNTHASE (AFU_ORTHOLOGUE AFUA_7G01590)"/>
    <property type="match status" value="1"/>
</dbReference>
<dbReference type="PANTHER" id="PTHR11808">
    <property type="entry name" value="TRANS-SULFURATION ENZYME FAMILY MEMBER"/>
    <property type="match status" value="1"/>
</dbReference>
<comment type="caution">
    <text evidence="5">The sequence shown here is derived from an EMBL/GenBank/DDBJ whole genome shotgun (WGS) entry which is preliminary data.</text>
</comment>
<evidence type="ECO:0000256" key="3">
    <source>
        <dbReference type="RuleBase" id="RU362118"/>
    </source>
</evidence>
<dbReference type="SUPFAM" id="SSF53383">
    <property type="entry name" value="PLP-dependent transferases"/>
    <property type="match status" value="1"/>
</dbReference>
<evidence type="ECO:0000256" key="4">
    <source>
        <dbReference type="SAM" id="MobiDB-lite"/>
    </source>
</evidence>
<organism evidence="5 6">
    <name type="scientific">Reticulomyxa filosa</name>
    <dbReference type="NCBI Taxonomy" id="46433"/>
    <lineage>
        <taxon>Eukaryota</taxon>
        <taxon>Sar</taxon>
        <taxon>Rhizaria</taxon>
        <taxon>Retaria</taxon>
        <taxon>Foraminifera</taxon>
        <taxon>Monothalamids</taxon>
        <taxon>Reticulomyxidae</taxon>
        <taxon>Reticulomyxa</taxon>
    </lineage>
</organism>
<dbReference type="Proteomes" id="UP000023152">
    <property type="component" value="Unassembled WGS sequence"/>
</dbReference>
<dbReference type="OrthoDB" id="3512640at2759"/>
<accession>X6ME88</accession>
<keyword evidence="2 3" id="KW-0663">Pyridoxal phosphate</keyword>
<dbReference type="GO" id="GO:0030170">
    <property type="term" value="F:pyridoxal phosphate binding"/>
    <property type="evidence" value="ECO:0007669"/>
    <property type="project" value="InterPro"/>
</dbReference>
<reference evidence="5 6" key="1">
    <citation type="journal article" date="2013" name="Curr. Biol.">
        <title>The Genome of the Foraminiferan Reticulomyxa filosa.</title>
        <authorList>
            <person name="Glockner G."/>
            <person name="Hulsmann N."/>
            <person name="Schleicher M."/>
            <person name="Noegel A.A."/>
            <person name="Eichinger L."/>
            <person name="Gallinger C."/>
            <person name="Pawlowski J."/>
            <person name="Sierra R."/>
            <person name="Euteneuer U."/>
            <person name="Pillet L."/>
            <person name="Moustafa A."/>
            <person name="Platzer M."/>
            <person name="Groth M."/>
            <person name="Szafranski K."/>
            <person name="Schliwa M."/>
        </authorList>
    </citation>
    <scope>NUCLEOTIDE SEQUENCE [LARGE SCALE GENOMIC DNA]</scope>
</reference>
<feature type="compositionally biased region" description="Low complexity" evidence="4">
    <location>
        <begin position="257"/>
        <end position="276"/>
    </location>
</feature>
<comment type="cofactor">
    <cofactor evidence="1 3">
        <name>pyridoxal 5'-phosphate</name>
        <dbReference type="ChEBI" id="CHEBI:597326"/>
    </cofactor>
</comment>
<dbReference type="InterPro" id="IPR015424">
    <property type="entry name" value="PyrdxlP-dep_Trfase"/>
</dbReference>
<dbReference type="InterPro" id="IPR015421">
    <property type="entry name" value="PyrdxlP-dep_Trfase_major"/>
</dbReference>
<dbReference type="Pfam" id="PF01053">
    <property type="entry name" value="Cys_Met_Meta_PP"/>
    <property type="match status" value="2"/>
</dbReference>
<dbReference type="GO" id="GO:0016846">
    <property type="term" value="F:carbon-sulfur lyase activity"/>
    <property type="evidence" value="ECO:0007669"/>
    <property type="project" value="TreeGrafter"/>
</dbReference>
<dbReference type="Gene3D" id="3.40.640.10">
    <property type="entry name" value="Type I PLP-dependent aspartate aminotransferase-like (Major domain)"/>
    <property type="match status" value="1"/>
</dbReference>
<dbReference type="InterPro" id="IPR000277">
    <property type="entry name" value="Cys/Met-Metab_PyrdxlP-dep_enz"/>
</dbReference>
<dbReference type="AlphaFoldDB" id="X6ME88"/>
<sequence length="285" mass="32792">FFFFFFLKKKKKKSDGADIIYQTATKFVGGHHDLCAGYLVLPERLRADGYGLKMQRTRHGNVIGNLECWLLLRSIRSLQSRIRTHSMNACILATFLSNEKNSKYINRVYHTFLESHPFHHNAIKYFEQDHLYTLFAQLHANERGSEAKEDDKEKKEKKMTLHPGIISIVCSNDQVSQILPKKLKYIAYATSFGGVQSSIDLRIRFDEQEDSRLLRFSVGLENVQDLIHDFTQAFAALDTLPIFNSKDNNATNPTAPPTVSSTQPTPSTDTPTQQKSTKFRWWKKN</sequence>
<comment type="similarity">
    <text evidence="3">Belongs to the trans-sulfuration enzymes family.</text>
</comment>
<dbReference type="Gene3D" id="3.90.1150.10">
    <property type="entry name" value="Aspartate Aminotransferase, domain 1"/>
    <property type="match status" value="1"/>
</dbReference>
<evidence type="ECO:0000256" key="1">
    <source>
        <dbReference type="ARBA" id="ARBA00001933"/>
    </source>
</evidence>
<evidence type="ECO:0000313" key="6">
    <source>
        <dbReference type="Proteomes" id="UP000023152"/>
    </source>
</evidence>